<dbReference type="Proteomes" id="UP000814140">
    <property type="component" value="Unassembled WGS sequence"/>
</dbReference>
<reference evidence="1" key="2">
    <citation type="journal article" date="2022" name="New Phytol.">
        <title>Evolutionary transition to the ectomycorrhizal habit in the genomes of a hyperdiverse lineage of mushroom-forming fungi.</title>
        <authorList>
            <person name="Looney B."/>
            <person name="Miyauchi S."/>
            <person name="Morin E."/>
            <person name="Drula E."/>
            <person name="Courty P.E."/>
            <person name="Kohler A."/>
            <person name="Kuo A."/>
            <person name="LaButti K."/>
            <person name="Pangilinan J."/>
            <person name="Lipzen A."/>
            <person name="Riley R."/>
            <person name="Andreopoulos W."/>
            <person name="He G."/>
            <person name="Johnson J."/>
            <person name="Nolan M."/>
            <person name="Tritt A."/>
            <person name="Barry K.W."/>
            <person name="Grigoriev I.V."/>
            <person name="Nagy L.G."/>
            <person name="Hibbett D."/>
            <person name="Henrissat B."/>
            <person name="Matheny P.B."/>
            <person name="Labbe J."/>
            <person name="Martin F.M."/>
        </authorList>
    </citation>
    <scope>NUCLEOTIDE SEQUENCE</scope>
    <source>
        <strain evidence="1">HHB10654</strain>
    </source>
</reference>
<protein>
    <submittedName>
        <fullName evidence="1">Uncharacterized protein</fullName>
    </submittedName>
</protein>
<dbReference type="EMBL" id="MU277531">
    <property type="protein sequence ID" value="KAI0054304.1"/>
    <property type="molecule type" value="Genomic_DNA"/>
</dbReference>
<proteinExistence type="predicted"/>
<accession>A0ACB8SCT0</accession>
<feature type="non-terminal residue" evidence="1">
    <location>
        <position position="67"/>
    </location>
</feature>
<comment type="caution">
    <text evidence="1">The sequence shown here is derived from an EMBL/GenBank/DDBJ whole genome shotgun (WGS) entry which is preliminary data.</text>
</comment>
<organism evidence="1 2">
    <name type="scientific">Artomyces pyxidatus</name>
    <dbReference type="NCBI Taxonomy" id="48021"/>
    <lineage>
        <taxon>Eukaryota</taxon>
        <taxon>Fungi</taxon>
        <taxon>Dikarya</taxon>
        <taxon>Basidiomycota</taxon>
        <taxon>Agaricomycotina</taxon>
        <taxon>Agaricomycetes</taxon>
        <taxon>Russulales</taxon>
        <taxon>Auriscalpiaceae</taxon>
        <taxon>Artomyces</taxon>
    </lineage>
</organism>
<sequence length="67" mass="7113">PPRPFKAANKENFGAIGSGELVVELPDGLTTSQLRLFNVLYSPAVAYTLISVGKLDELGYRVTFGGG</sequence>
<gene>
    <name evidence="1" type="ORF">BV25DRAFT_1766125</name>
</gene>
<evidence type="ECO:0000313" key="1">
    <source>
        <dbReference type="EMBL" id="KAI0054304.1"/>
    </source>
</evidence>
<feature type="non-terminal residue" evidence="1">
    <location>
        <position position="1"/>
    </location>
</feature>
<evidence type="ECO:0000313" key="2">
    <source>
        <dbReference type="Proteomes" id="UP000814140"/>
    </source>
</evidence>
<keyword evidence="2" id="KW-1185">Reference proteome</keyword>
<reference evidence="1" key="1">
    <citation type="submission" date="2021-03" db="EMBL/GenBank/DDBJ databases">
        <authorList>
            <consortium name="DOE Joint Genome Institute"/>
            <person name="Ahrendt S."/>
            <person name="Looney B.P."/>
            <person name="Miyauchi S."/>
            <person name="Morin E."/>
            <person name="Drula E."/>
            <person name="Courty P.E."/>
            <person name="Chicoki N."/>
            <person name="Fauchery L."/>
            <person name="Kohler A."/>
            <person name="Kuo A."/>
            <person name="Labutti K."/>
            <person name="Pangilinan J."/>
            <person name="Lipzen A."/>
            <person name="Riley R."/>
            <person name="Andreopoulos W."/>
            <person name="He G."/>
            <person name="Johnson J."/>
            <person name="Barry K.W."/>
            <person name="Grigoriev I.V."/>
            <person name="Nagy L."/>
            <person name="Hibbett D."/>
            <person name="Henrissat B."/>
            <person name="Matheny P.B."/>
            <person name="Labbe J."/>
            <person name="Martin F."/>
        </authorList>
    </citation>
    <scope>NUCLEOTIDE SEQUENCE</scope>
    <source>
        <strain evidence="1">HHB10654</strain>
    </source>
</reference>
<name>A0ACB8SCT0_9AGAM</name>